<dbReference type="Pfam" id="PF07992">
    <property type="entry name" value="Pyr_redox_2"/>
    <property type="match status" value="1"/>
</dbReference>
<accession>D3SLS8</accession>
<gene>
    <name evidence="3" type="ordered locus">Thal_1076</name>
</gene>
<evidence type="ECO:0000259" key="1">
    <source>
        <dbReference type="Pfam" id="PF07992"/>
    </source>
</evidence>
<dbReference type="InterPro" id="IPR023753">
    <property type="entry name" value="FAD/NAD-binding_dom"/>
</dbReference>
<dbReference type="SUPFAM" id="SSF46548">
    <property type="entry name" value="alpha-helical ferredoxin"/>
    <property type="match status" value="1"/>
</dbReference>
<dbReference type="Gene3D" id="1.10.1060.10">
    <property type="entry name" value="Alpha-helical ferredoxin"/>
    <property type="match status" value="1"/>
</dbReference>
<feature type="domain" description="Dihydroprymidine dehydrogenase" evidence="2">
    <location>
        <begin position="20"/>
        <end position="137"/>
    </location>
</feature>
<evidence type="ECO:0000313" key="4">
    <source>
        <dbReference type="Proteomes" id="UP000002043"/>
    </source>
</evidence>
<proteinExistence type="predicted"/>
<dbReference type="OrthoDB" id="9803192at2"/>
<dbReference type="eggNOG" id="COG0493">
    <property type="taxonomic scope" value="Bacteria"/>
</dbReference>
<evidence type="ECO:0000259" key="2">
    <source>
        <dbReference type="Pfam" id="PF14691"/>
    </source>
</evidence>
<reference evidence="4" key="1">
    <citation type="journal article" date="2010" name="Stand. Genomic Sci.">
        <title>Complete genome sequence of Thermocrinis albus type strain (HI 11/12T).</title>
        <authorList>
            <person name="Wirth R."/>
            <person name="Sikorski J."/>
            <person name="Brambilla E."/>
            <person name="Misra M."/>
            <person name="Lapidus A."/>
            <person name="Copeland A."/>
            <person name="Nolan M."/>
            <person name="Lucas S."/>
            <person name="Chen F."/>
            <person name="Tice H."/>
            <person name="Cheng J.F."/>
            <person name="Han C."/>
            <person name="Detter J.C."/>
            <person name="Tapia R."/>
            <person name="Bruce D."/>
            <person name="Goodwin L."/>
            <person name="Pitluck S."/>
            <person name="Pati A."/>
            <person name="Anderson I."/>
            <person name="Ivanova N."/>
            <person name="Mavromatis K."/>
            <person name="Mikhailova N."/>
            <person name="Chen A."/>
            <person name="Palaniappan K."/>
            <person name="Bilek Y."/>
            <person name="Hader T."/>
            <person name="Land M."/>
            <person name="Hauser L."/>
            <person name="Chang Y.J."/>
            <person name="Jeffries C.D."/>
            <person name="Tindall B.J."/>
            <person name="Rohde M."/>
            <person name="Goker M."/>
            <person name="Bristow J."/>
            <person name="Eisen J.A."/>
            <person name="Markowitz V."/>
            <person name="Hugenholtz P."/>
            <person name="Kyrpides N.C."/>
            <person name="Klenk H.P."/>
        </authorList>
    </citation>
    <scope>NUCLEOTIDE SEQUENCE [LARGE SCALE GENOMIC DNA]</scope>
    <source>
        <strain evidence="4">DSM 14484 / JCM 11386 / HI 11/12</strain>
    </source>
</reference>
<dbReference type="PRINTS" id="PR00368">
    <property type="entry name" value="FADPNR"/>
</dbReference>
<name>D3SLS8_THEAH</name>
<dbReference type="NCBIfam" id="TIGR01316">
    <property type="entry name" value="gltA"/>
    <property type="match status" value="1"/>
</dbReference>
<dbReference type="GO" id="GO:0051536">
    <property type="term" value="F:iron-sulfur cluster binding"/>
    <property type="evidence" value="ECO:0007669"/>
    <property type="project" value="InterPro"/>
</dbReference>
<dbReference type="PANTHER" id="PTHR42783:SF3">
    <property type="entry name" value="GLUTAMATE SYNTHASE [NADPH] SMALL CHAIN-RELATED"/>
    <property type="match status" value="1"/>
</dbReference>
<protein>
    <submittedName>
        <fullName evidence="3">Glutamate synthase (NADPH), homotetrameric</fullName>
    </submittedName>
</protein>
<dbReference type="InterPro" id="IPR006004">
    <property type="entry name" value="SudA-like"/>
</dbReference>
<dbReference type="EMBL" id="CP001931">
    <property type="protein sequence ID" value="ADC89708.1"/>
    <property type="molecule type" value="Genomic_DNA"/>
</dbReference>
<dbReference type="STRING" id="638303.Thal_1076"/>
<dbReference type="PRINTS" id="PR00469">
    <property type="entry name" value="PNDRDTASEII"/>
</dbReference>
<dbReference type="SUPFAM" id="SSF51971">
    <property type="entry name" value="Nucleotide-binding domain"/>
    <property type="match status" value="1"/>
</dbReference>
<keyword evidence="4" id="KW-1185">Reference proteome</keyword>
<evidence type="ECO:0000313" key="3">
    <source>
        <dbReference type="EMBL" id="ADC89708.1"/>
    </source>
</evidence>
<dbReference type="HOGENOM" id="CLU_000422_3_3_0"/>
<dbReference type="InterPro" id="IPR028261">
    <property type="entry name" value="DPD_II"/>
</dbReference>
<dbReference type="PANTHER" id="PTHR42783">
    <property type="entry name" value="GLUTAMATE SYNTHASE [NADPH] SMALL CHAIN"/>
    <property type="match status" value="1"/>
</dbReference>
<dbReference type="KEGG" id="tal:Thal_1076"/>
<dbReference type="InterPro" id="IPR009051">
    <property type="entry name" value="Helical_ferredxn"/>
</dbReference>
<dbReference type="Proteomes" id="UP000002043">
    <property type="component" value="Chromosome"/>
</dbReference>
<dbReference type="AlphaFoldDB" id="D3SLS8"/>
<organism evidence="3 4">
    <name type="scientific">Thermocrinis albus (strain DSM 14484 / JCM 11386 / HI 11/12)</name>
    <dbReference type="NCBI Taxonomy" id="638303"/>
    <lineage>
        <taxon>Bacteria</taxon>
        <taxon>Pseudomonadati</taxon>
        <taxon>Aquificota</taxon>
        <taxon>Aquificia</taxon>
        <taxon>Aquificales</taxon>
        <taxon>Aquificaceae</taxon>
        <taxon>Thermocrinis</taxon>
    </lineage>
</organism>
<dbReference type="Gene3D" id="3.50.50.60">
    <property type="entry name" value="FAD/NAD(P)-binding domain"/>
    <property type="match status" value="2"/>
</dbReference>
<sequence>MKKIRYTDRNPEPLLPPHQRSKTFREYALGFSVSLALDEAQRCLFCRDAHQRCIKACPIGVDIPGFIRKITEGDLIGAYRVITLSNPFPSVCGRVCPQEKQCEGACILYYDTVKGRRNKGLPVSIGALEKFVGDFVRISGVEVSEERANPTGKRVAVVGAGPAGLACAYQLAKLGHHVDVYEALPTAGGVMAYGIPAARLPREVLSWEMGKLEKLGVRFFFGYVIGRTLSLRELLSSYHAVFLGVGAGRGSLGIKGDHLKGVYSAIEVLMRVGLMGAHMFPQVPTPVKLGRKTVVVGGGFTAVDCAITALRLGVETHVVYRRTRETSSARDEEWDHIQEEGAVIHWLTQPVEILGDEEGKVIGIKCVKMTLGEPDETGRPRPVPVPDSEHVIECDSVILAIGQKANPVAYEDMKELALTQWGTVKVDDQFRTNIPGLFAGGDVVNGGDTVVRALAHGRKAALSIHQYLMEEVTP</sequence>
<dbReference type="GO" id="GO:0016491">
    <property type="term" value="F:oxidoreductase activity"/>
    <property type="evidence" value="ECO:0007669"/>
    <property type="project" value="InterPro"/>
</dbReference>
<dbReference type="RefSeq" id="WP_012992114.1">
    <property type="nucleotide sequence ID" value="NC_013894.1"/>
</dbReference>
<dbReference type="Pfam" id="PF14691">
    <property type="entry name" value="Fer4_20"/>
    <property type="match status" value="1"/>
</dbReference>
<dbReference type="InterPro" id="IPR036188">
    <property type="entry name" value="FAD/NAD-bd_sf"/>
</dbReference>
<feature type="domain" description="FAD/NAD(P)-binding" evidence="1">
    <location>
        <begin position="154"/>
        <end position="457"/>
    </location>
</feature>